<sequence>MEGMEPGVRGEWWAKPVETCTGLGFWPAVRLSSPLIWYKWNEREMTYHTYVTKINSIFDGYRPYNPDIYKHCYEGYKSNESDKICFFNLETLGRCYEPQYGYDTQMPCVYLTLNQVYRWEPRCYAWDTLPSNFPEYLKEYISEKHSKETESNHVWVSCTGVHEADSQHMGDISFHPYPGFPAEFYPYLHQDGYMSPLVAIKFNNPALDMLISVRCQAWAHNIEQDVEKGGSVEFQLMIGSKSKKKRSYPRMKDTDESGETRPRGNLSVTQPEIGKSWL</sequence>
<gene>
    <name evidence="8" type="ORF">TBIB3V08_LOCUS8496</name>
</gene>
<keyword evidence="4" id="KW-0735">Signal-anchor</keyword>
<feature type="region of interest" description="Disordered" evidence="7">
    <location>
        <begin position="243"/>
        <end position="278"/>
    </location>
</feature>
<comment type="similarity">
    <text evidence="2">Belongs to the X(+)/potassium ATPases subunit beta family.</text>
</comment>
<keyword evidence="3" id="KW-0812">Transmembrane</keyword>
<dbReference type="Gene3D" id="2.60.40.1660">
    <property type="entry name" value="Na, k-atpase alpha subunit"/>
    <property type="match status" value="1"/>
</dbReference>
<dbReference type="GO" id="GO:0005890">
    <property type="term" value="C:sodium:potassium-exchanging ATPase complex"/>
    <property type="evidence" value="ECO:0007669"/>
    <property type="project" value="InterPro"/>
</dbReference>
<evidence type="ECO:0000256" key="7">
    <source>
        <dbReference type="SAM" id="MobiDB-lite"/>
    </source>
</evidence>
<feature type="compositionally biased region" description="Basic and acidic residues" evidence="7">
    <location>
        <begin position="250"/>
        <end position="262"/>
    </location>
</feature>
<evidence type="ECO:0000256" key="2">
    <source>
        <dbReference type="ARBA" id="ARBA00005876"/>
    </source>
</evidence>
<evidence type="ECO:0000256" key="1">
    <source>
        <dbReference type="ARBA" id="ARBA00004606"/>
    </source>
</evidence>
<organism evidence="8">
    <name type="scientific">Timema bartmani</name>
    <dbReference type="NCBI Taxonomy" id="61472"/>
    <lineage>
        <taxon>Eukaryota</taxon>
        <taxon>Metazoa</taxon>
        <taxon>Ecdysozoa</taxon>
        <taxon>Arthropoda</taxon>
        <taxon>Hexapoda</taxon>
        <taxon>Insecta</taxon>
        <taxon>Pterygota</taxon>
        <taxon>Neoptera</taxon>
        <taxon>Polyneoptera</taxon>
        <taxon>Phasmatodea</taxon>
        <taxon>Timematodea</taxon>
        <taxon>Timematoidea</taxon>
        <taxon>Timematidae</taxon>
        <taxon>Timema</taxon>
    </lineage>
</organism>
<evidence type="ECO:0000256" key="3">
    <source>
        <dbReference type="ARBA" id="ARBA00022692"/>
    </source>
</evidence>
<evidence type="ECO:0008006" key="9">
    <source>
        <dbReference type="Google" id="ProtNLM"/>
    </source>
</evidence>
<dbReference type="PANTHER" id="PTHR11523:SF28">
    <property type="entry name" value="NA_K-ATPASE BETA SUBUNIT ISOFORM 4-RELATED"/>
    <property type="match status" value="1"/>
</dbReference>
<dbReference type="GO" id="GO:0036376">
    <property type="term" value="P:sodium ion export across plasma membrane"/>
    <property type="evidence" value="ECO:0007669"/>
    <property type="project" value="TreeGrafter"/>
</dbReference>
<dbReference type="InterPro" id="IPR000402">
    <property type="entry name" value="Na/K_ATPase_sub_beta"/>
</dbReference>
<dbReference type="GO" id="GO:0001671">
    <property type="term" value="F:ATPase activator activity"/>
    <property type="evidence" value="ECO:0007669"/>
    <property type="project" value="TreeGrafter"/>
</dbReference>
<dbReference type="GO" id="GO:1990573">
    <property type="term" value="P:potassium ion import across plasma membrane"/>
    <property type="evidence" value="ECO:0007669"/>
    <property type="project" value="TreeGrafter"/>
</dbReference>
<protein>
    <recommendedName>
        <fullName evidence="9">Sodium/potassium-transporting ATPase subunit beta-2</fullName>
    </recommendedName>
</protein>
<name>A0A7R9I3K7_9NEOP</name>
<evidence type="ECO:0000256" key="4">
    <source>
        <dbReference type="ARBA" id="ARBA00022968"/>
    </source>
</evidence>
<accession>A0A7R9I3K7</accession>
<keyword evidence="6" id="KW-0472">Membrane</keyword>
<dbReference type="GO" id="GO:0030007">
    <property type="term" value="P:intracellular potassium ion homeostasis"/>
    <property type="evidence" value="ECO:0007669"/>
    <property type="project" value="TreeGrafter"/>
</dbReference>
<keyword evidence="5" id="KW-1133">Transmembrane helix</keyword>
<dbReference type="AlphaFoldDB" id="A0A7R9I3K7"/>
<dbReference type="GO" id="GO:0006883">
    <property type="term" value="P:intracellular sodium ion homeostasis"/>
    <property type="evidence" value="ECO:0007669"/>
    <property type="project" value="TreeGrafter"/>
</dbReference>
<dbReference type="PANTHER" id="PTHR11523">
    <property type="entry name" value="SODIUM/POTASSIUM-DEPENDENT ATPASE BETA SUBUNIT"/>
    <property type="match status" value="1"/>
</dbReference>
<evidence type="ECO:0000256" key="6">
    <source>
        <dbReference type="ARBA" id="ARBA00023136"/>
    </source>
</evidence>
<evidence type="ECO:0000256" key="5">
    <source>
        <dbReference type="ARBA" id="ARBA00022989"/>
    </source>
</evidence>
<dbReference type="Pfam" id="PF00287">
    <property type="entry name" value="Na_K-ATPase"/>
    <property type="match status" value="1"/>
</dbReference>
<comment type="subcellular location">
    <subcellularLocation>
        <location evidence="1">Membrane</location>
        <topology evidence="1">Single-pass type II membrane protein</topology>
    </subcellularLocation>
</comment>
<evidence type="ECO:0000313" key="8">
    <source>
        <dbReference type="EMBL" id="CAD7446161.1"/>
    </source>
</evidence>
<dbReference type="EMBL" id="OD567797">
    <property type="protein sequence ID" value="CAD7446161.1"/>
    <property type="molecule type" value="Genomic_DNA"/>
</dbReference>
<dbReference type="InterPro" id="IPR038702">
    <property type="entry name" value="Na/K_ATPase_sub_beta_sf"/>
</dbReference>
<proteinExistence type="inferred from homology"/>
<reference evidence="8" key="1">
    <citation type="submission" date="2020-11" db="EMBL/GenBank/DDBJ databases">
        <authorList>
            <person name="Tran Van P."/>
        </authorList>
    </citation>
    <scope>NUCLEOTIDE SEQUENCE</scope>
</reference>